<gene>
    <name evidence="2" type="ORF">BpHYR1_026877</name>
</gene>
<feature type="compositionally biased region" description="Polar residues" evidence="1">
    <location>
        <begin position="1969"/>
        <end position="1978"/>
    </location>
</feature>
<feature type="region of interest" description="Disordered" evidence="1">
    <location>
        <begin position="1071"/>
        <end position="1112"/>
    </location>
</feature>
<dbReference type="STRING" id="10195.A0A3M7PEI9"/>
<feature type="compositionally biased region" description="Basic and acidic residues" evidence="1">
    <location>
        <begin position="1071"/>
        <end position="1090"/>
    </location>
</feature>
<feature type="compositionally biased region" description="Polar residues" evidence="1">
    <location>
        <begin position="1091"/>
        <end position="1109"/>
    </location>
</feature>
<dbReference type="EMBL" id="REGN01011639">
    <property type="protein sequence ID" value="RMZ97107.1"/>
    <property type="molecule type" value="Genomic_DNA"/>
</dbReference>
<evidence type="ECO:0000313" key="3">
    <source>
        <dbReference type="Proteomes" id="UP000276133"/>
    </source>
</evidence>
<sequence length="2056" mass="231482">MRHSNSDPEYAHKINAEYEAIKRNILSRTGDNEILVRSPTVPKSSKKLDKVIDSHLSSLIPPLDQSSNLNSSYYDNLDHSDSDFTCNRKIDPFLHDHEQMSTLDEDDSESVMNKSNTSELLNDIIQHVMIAEDQAEQLNKLDTDDEFTWQNLVLSHSSNLNSDDDEDKLSIKDRSQLREFEFNSYDFDSNENSKFQNIEQQSPIIEQELMTTGQELENLKQRLVMSESVSEVTQNVLDSIRKEYSIEEKSYAEEIDPSQCIDPMVQQVIENLAKESASEMEKIIMVEPFDNEVVYDSDSDEIDEFVKNENDDDGKDCLLESSSSEMSSLKNKIQAEHHENQDTELDQDSAWYHHTDQNESENLMEKLSQTKQYQTFESSSSSSLNDDTDQKEKSAANVQVKGAEENNDNSVSIVIHGSTSSTADENEIKLDRSNLTIDLIKVSESREKLIENDHLQRVESSYDICSYANEQLVVGQSTDDISAATTIIEQQRFTPNCEAYYISSEAEVTDDENKIQLENSNVFLDIPIQKVINQSESSEPLILGEQVDQEVISNSSASVNSINSSTNSSSHYSLTTSDENMAKNLLDNENNESKSSSSSINFDDSNRKNISKSLNFLESLVVPSNVDPNEQIEEYTILLERQNELNKTHLIEHETFKNIKSDLSPMKTSLSLNFNKKSNKQIKIERPKEINFISSDFSDDYYNKECFDHQTPTPVENTAGSFFDKRITSSNEPSIDMFDKASSTDNSEKVDLNDCVVENLINQLSDPEHAEEEVAAAFATAYLFSSNVNSQSNEELKSQIDIASEEEAFGPNRFFGIDNEAYASSKSSRESVIINYEYDDTDDQQQMKIKIIQATNPSKSIICSSYGPQNLDESNESFENNIHELNEINQDVTDDIIIHQDELEQTLNRTPNIELDRNDDENILTNESSIEYDDLIEKVSNISENYYNQDKEPLLSDDYVEIFENIQEEQAMILHPIEVTDVDKKLIDDSNLISSSKMEEFNLNIVTEEGVELDDQSFLISTPTNEIEAIHNDDLEFINYSDIAKHLVGKTINDSIEKILIENLNQHDKKEHTEFNEIKKSPINIDDKLNDSQNNEQNEISSFQQSHTSMNDDERKLNSYAIQSSDSEKNFIIINESQTESNDKHNLEENIFGLYTPIVVLEHVSSEPNSDQEFDPEACIENSNSHEICIETIEKNNQELAKQIVDSIITNSIEKLNQIPDDPEKTDLINLSIIKGKSEHNFDNSNQLNLKEVRFNTNVITSSQDTSIDCFDNELLNLQQIILNSNFENTFNQINKLNCQNSDLICSPKELAKIIEDKFEDDQLTELDYSDHLIYIEAKKICDFVIDKAIKSIISISIEKNDLNENFYKLKYEEEEKQTEKKIDKTQNSTLHCFLENEPLKDNSNLDFNEIRNYDAQVIDSENNATFESELISSQSFDALDECQLLENMKKPLLTSSFISDTLPSDSENDPASYHTALSGLNESKNVFSSSNYLTAHDDQDSNSQHQISASDSFYSANSKLKSLNSSNFSSYSNANNSYNNLDESYSTLNDTNNCSDFEHTIISESNDESKYEDVQSFIKDMQPLIETNLEANIVDNEKILEPTINFSPNQDSVTSSSSSVASIENKSLSANTISTNMINTSSPSSSIEINKQLEQADNESCTSSVLEFEKIEEQCMDNTDDSSRIDSKNEIKDDTYSFFESTVILSNDLNTIYETNEKESSSATSSPLSKSDIKLEANQLETTLIKNDEANDVNQIDLTIDLSKSNQNPKNQSASATTSPIQSPTCYRPKNIGSTSSLTKQVLQIQQLSTSRSSSSSSIKSTDSFENELKTKVKIDDNSYFAKIRQNTPPLIETKNESSDLLDTPYNIRKKASKRTSRTSSSTSSTSSTSVHGENICNKLSILNASMGTEASVLTSSSSSNLKQSVLTAEDLPSFKKSALSLEQNSSKVTSSVSSSNISSDPSKTPSLNQNLSQSANLEKKDEIHRSSSSHSHHSSDCYCGKSSPSLISTTNMSTTNNPTSSSSCFSFTTQGNDLQSNIDEKQLNVNVPSDSTSS</sequence>
<organism evidence="2 3">
    <name type="scientific">Brachionus plicatilis</name>
    <name type="common">Marine rotifer</name>
    <name type="synonym">Brachionus muelleri</name>
    <dbReference type="NCBI Taxonomy" id="10195"/>
    <lineage>
        <taxon>Eukaryota</taxon>
        <taxon>Metazoa</taxon>
        <taxon>Spiralia</taxon>
        <taxon>Gnathifera</taxon>
        <taxon>Rotifera</taxon>
        <taxon>Eurotatoria</taxon>
        <taxon>Monogononta</taxon>
        <taxon>Pseudotrocha</taxon>
        <taxon>Ploima</taxon>
        <taxon>Brachionidae</taxon>
        <taxon>Brachionus</taxon>
    </lineage>
</organism>
<comment type="caution">
    <text evidence="2">The sequence shown here is derived from an EMBL/GenBank/DDBJ whole genome shotgun (WGS) entry which is preliminary data.</text>
</comment>
<feature type="region of interest" description="Disordered" evidence="1">
    <location>
        <begin position="2037"/>
        <end position="2056"/>
    </location>
</feature>
<feature type="compositionally biased region" description="Basic residues" evidence="1">
    <location>
        <begin position="1869"/>
        <end position="1878"/>
    </location>
</feature>
<accession>A0A3M7PEI9</accession>
<feature type="region of interest" description="Disordered" evidence="1">
    <location>
        <begin position="1853"/>
        <end position="1893"/>
    </location>
</feature>
<evidence type="ECO:0000313" key="2">
    <source>
        <dbReference type="EMBL" id="RMZ97107.1"/>
    </source>
</evidence>
<feature type="compositionally biased region" description="Low complexity" evidence="1">
    <location>
        <begin position="1947"/>
        <end position="1968"/>
    </location>
</feature>
<feature type="region of interest" description="Disordered" evidence="1">
    <location>
        <begin position="369"/>
        <end position="412"/>
    </location>
</feature>
<feature type="region of interest" description="Disordered" evidence="1">
    <location>
        <begin position="2011"/>
        <end position="2030"/>
    </location>
</feature>
<feature type="region of interest" description="Disordered" evidence="1">
    <location>
        <begin position="1763"/>
        <end position="1794"/>
    </location>
</feature>
<evidence type="ECO:0000256" key="1">
    <source>
        <dbReference type="SAM" id="MobiDB-lite"/>
    </source>
</evidence>
<dbReference type="Proteomes" id="UP000276133">
    <property type="component" value="Unassembled WGS sequence"/>
</dbReference>
<keyword evidence="3" id="KW-1185">Reference proteome</keyword>
<reference evidence="2 3" key="1">
    <citation type="journal article" date="2018" name="Sci. Rep.">
        <title>Genomic signatures of local adaptation to the degree of environmental predictability in rotifers.</title>
        <authorList>
            <person name="Franch-Gras L."/>
            <person name="Hahn C."/>
            <person name="Garcia-Roger E.M."/>
            <person name="Carmona M.J."/>
            <person name="Serra M."/>
            <person name="Gomez A."/>
        </authorList>
    </citation>
    <scope>NUCLEOTIDE SEQUENCE [LARGE SCALE GENOMIC DNA]</scope>
    <source>
        <strain evidence="2">HYR1</strain>
    </source>
</reference>
<feature type="region of interest" description="Disordered" evidence="1">
    <location>
        <begin position="1947"/>
        <end position="2000"/>
    </location>
</feature>
<name>A0A3M7PEI9_BRAPC</name>
<feature type="compositionally biased region" description="Polar residues" evidence="1">
    <location>
        <begin position="1763"/>
        <end position="1786"/>
    </location>
</feature>
<protein>
    <submittedName>
        <fullName evidence="2">Uncharacterized protein</fullName>
    </submittedName>
</protein>
<proteinExistence type="predicted"/>
<feature type="region of interest" description="Disordered" evidence="1">
    <location>
        <begin position="322"/>
        <end position="342"/>
    </location>
</feature>
<feature type="compositionally biased region" description="Low complexity" evidence="1">
    <location>
        <begin position="1879"/>
        <end position="1891"/>
    </location>
</feature>